<dbReference type="Gene3D" id="3.40.50.880">
    <property type="match status" value="1"/>
</dbReference>
<name>S0EZP1_CHTCT</name>
<dbReference type="KEGG" id="ccz:CCALI_02661"/>
<dbReference type="eggNOG" id="COG4813">
    <property type="taxonomic scope" value="Bacteria"/>
</dbReference>
<dbReference type="AlphaFoldDB" id="S0EZP1"/>
<dbReference type="RefSeq" id="WP_016483960.1">
    <property type="nucleotide sequence ID" value="NC_021487.1"/>
</dbReference>
<evidence type="ECO:0000313" key="2">
    <source>
        <dbReference type="EMBL" id="CCW36451.1"/>
    </source>
</evidence>
<evidence type="ECO:0000259" key="1">
    <source>
        <dbReference type="Pfam" id="PF06283"/>
    </source>
</evidence>
<dbReference type="InterPro" id="IPR029062">
    <property type="entry name" value="Class_I_gatase-like"/>
</dbReference>
<protein>
    <submittedName>
        <fullName evidence="2">Trehalose utilization protein</fullName>
    </submittedName>
</protein>
<sequence>MNSSTPLRVMVWDENPPHAPKKVYPNSINGAIVEALNELGEGSILAFPSNLDGPEQGCSEQALQETDVLIWWGHARHREVTDETMMRIYDHVHQRGMGFIALHSAHYSKPFQAVLACPGHLKGGWREADPPDTEEIRVCAPKHPIAKGVEDFILPQEEMYGAPFDVPPPLCVVFQSYFPLGGEYFPSGLCWTVGVGKKEGFTSGRGGGENEGEGAGRVFYFRPGHETFPTYFHPTVRRIIYNAVLWCARRV</sequence>
<dbReference type="InParanoid" id="S0EZP1"/>
<dbReference type="Pfam" id="PF06283">
    <property type="entry name" value="ThuA"/>
    <property type="match status" value="1"/>
</dbReference>
<evidence type="ECO:0000313" key="3">
    <source>
        <dbReference type="Proteomes" id="UP000014227"/>
    </source>
</evidence>
<reference evidence="3" key="1">
    <citation type="submission" date="2013-03" db="EMBL/GenBank/DDBJ databases">
        <title>Genome sequence of Chthonomonas calidirosea, the first sequenced genome from the Armatimonadetes phylum (formally candidate division OP10).</title>
        <authorList>
            <person name="Lee K.C.Y."/>
            <person name="Morgan X.C."/>
            <person name="Dunfield P.F."/>
            <person name="Tamas I."/>
            <person name="Houghton K.M."/>
            <person name="Vyssotski M."/>
            <person name="Ryan J.L.J."/>
            <person name="Lagutin K."/>
            <person name="McDonald I.R."/>
            <person name="Stott M.B."/>
        </authorList>
    </citation>
    <scope>NUCLEOTIDE SEQUENCE [LARGE SCALE GENOMIC DNA]</scope>
    <source>
        <strain evidence="3">DSM 23976 / ICMP 18418 / T49</strain>
    </source>
</reference>
<organism evidence="2 3">
    <name type="scientific">Chthonomonas calidirosea (strain DSM 23976 / ICMP 18418 / T49)</name>
    <dbReference type="NCBI Taxonomy" id="1303518"/>
    <lineage>
        <taxon>Bacteria</taxon>
        <taxon>Bacillati</taxon>
        <taxon>Armatimonadota</taxon>
        <taxon>Chthonomonadia</taxon>
        <taxon>Chthonomonadales</taxon>
        <taxon>Chthonomonadaceae</taxon>
        <taxon>Chthonomonas</taxon>
    </lineage>
</organism>
<accession>S0EZP1</accession>
<dbReference type="STRING" id="454171.CP488_01430"/>
<dbReference type="EMBL" id="HF951689">
    <property type="protein sequence ID" value="CCW36451.1"/>
    <property type="molecule type" value="Genomic_DNA"/>
</dbReference>
<proteinExistence type="predicted"/>
<gene>
    <name evidence="2" type="ORF">CCALI_02661</name>
</gene>
<dbReference type="InterPro" id="IPR029010">
    <property type="entry name" value="ThuA-like"/>
</dbReference>
<dbReference type="Proteomes" id="UP000014227">
    <property type="component" value="Chromosome I"/>
</dbReference>
<dbReference type="OrthoDB" id="252909at2"/>
<dbReference type="PATRIC" id="fig|1303518.3.peg.2763"/>
<keyword evidence="3" id="KW-1185">Reference proteome</keyword>
<dbReference type="HOGENOM" id="CLU_084426_0_0_0"/>
<feature type="domain" description="ThuA-like" evidence="1">
    <location>
        <begin position="33"/>
        <end position="247"/>
    </location>
</feature>
<dbReference type="SUPFAM" id="SSF52317">
    <property type="entry name" value="Class I glutamine amidotransferase-like"/>
    <property type="match status" value="1"/>
</dbReference>